<gene>
    <name evidence="6" type="ORF">UFOPK2754_01086</name>
</gene>
<sequence length="1138" mass="114729">MIGSKLRNVSIALAAWTLAVPLVGAHWASAASAPSAAPPAASGAATKPDAPFVEGEILVGFDPVASPLTSAANRAGARQRIKARSASPMSTLSQAERLVLDPGVSTAWAIAALKAAPGVRYAEPNYIVQANATSNDPMYTGNNLWGMYGDATTPANTFGSHAGEAWANGTTGSSNIVIGVIDEGIQVLHPDLAANIWTNPGEIAGNGIDDDGNGYIDDVNGYDFVNNDGSVYDSTADDHATHVAGTIGGVGGNGIGVAGVNWNVTMISAKFLGASGGTIADAVRAVDYFNDLKTRYGLNLVATSNSWGGGGFSQSLLDAINRGGDRGILFVAAAGNSTSNNDSASSYPSNYQCTNNATRGWDCVIAVAAIQSNGDLAGFSSFGATTVDIGAPGVSIVSTVPDGTYASYSGTSMATPHVSGAVALCASANPSISARDLRAAVVESTVPTQSLAAKVVNAGRLDVTAVLKRCVAPTGALAGDPTGLTATALSPSTIRIDWSDGATNETGYEVQQALSTAGGCGTFATIAKVAANATQFWSGNLAATTPYCLRVRATQGASTTTWSNAASETTLTPPTPYSCNSTTSAWIDPRVAGTLYTLSDDSAVTVTLPWAFSIYGGAASTTLQISSNGYVRFGTGTATSYSNTPIVDPTDPNAYAAPWFDDLNPGAGGEVWASEIGSAPTRQYVVAWIGVPIYSVTGSAITFEVVLDESTGNITFQYLDTVVGSVSYDRGASATVGIEDPAGAFGTQVSYNSAKLSDGAAYRCTQVASPPPPQVTTASLPVATRGVAYSQTLAGTAGTTPYTWSVSSGSLPAGLSLNATSGVISGTPSPTATTTSFTVSAVDATSPAQRGSKSFTVTVAAAADPVSITTASLAAATRGVAYNQTLQASGGTPTYAWSVVAGSLPGGLVLDPSSGVISGTPAVASTSGSFTVGMTDSSATVQSATKVLSIDVADLVSVNTTTLANATTTVLYSSTLTASGGTGTFTWAVTAGSVPAGLTLSSTGLISGTPTTAGTSSFTVRTTDTAGRTAGRALSITVVKVNLPGAFAKSSPTNSATKVSRTPTLSWAASNNATGYEYCISTTASCPIGGWVSVGTSRSVTLTSRAANTAYWWQARAINTGGTTLANAGTWWKFTTTR</sequence>
<dbReference type="GO" id="GO:0006508">
    <property type="term" value="P:proteolysis"/>
    <property type="evidence" value="ECO:0007669"/>
    <property type="project" value="UniProtKB-KW"/>
</dbReference>
<dbReference type="SUPFAM" id="SSF52743">
    <property type="entry name" value="Subtilisin-like"/>
    <property type="match status" value="1"/>
</dbReference>
<dbReference type="PROSITE" id="PS51892">
    <property type="entry name" value="SUBTILASE"/>
    <property type="match status" value="1"/>
</dbReference>
<dbReference type="PROSITE" id="PS50853">
    <property type="entry name" value="FN3"/>
    <property type="match status" value="1"/>
</dbReference>
<dbReference type="PANTHER" id="PTHR43806:SF11">
    <property type="entry name" value="CEREVISIN-RELATED"/>
    <property type="match status" value="1"/>
</dbReference>
<proteinExistence type="inferred from homology"/>
<protein>
    <submittedName>
        <fullName evidence="6">Unannotated protein</fullName>
    </submittedName>
</protein>
<comment type="similarity">
    <text evidence="1">Belongs to the peptidase S8 family.</text>
</comment>
<dbReference type="InterPro" id="IPR015500">
    <property type="entry name" value="Peptidase_S8_subtilisin-rel"/>
</dbReference>
<dbReference type="AlphaFoldDB" id="A0A6J6SYV7"/>
<dbReference type="EMBL" id="CAEZYR010000031">
    <property type="protein sequence ID" value="CAB4739883.1"/>
    <property type="molecule type" value="Genomic_DNA"/>
</dbReference>
<dbReference type="InterPro" id="IPR036852">
    <property type="entry name" value="Peptidase_S8/S53_dom_sf"/>
</dbReference>
<accession>A0A6J6SYV7</accession>
<dbReference type="GO" id="GO:0004252">
    <property type="term" value="F:serine-type endopeptidase activity"/>
    <property type="evidence" value="ECO:0007669"/>
    <property type="project" value="InterPro"/>
</dbReference>
<name>A0A6J6SYV7_9ZZZZ</name>
<evidence type="ECO:0000313" key="6">
    <source>
        <dbReference type="EMBL" id="CAB4739883.1"/>
    </source>
</evidence>
<dbReference type="InterPro" id="IPR050131">
    <property type="entry name" value="Peptidase_S8_subtilisin-like"/>
</dbReference>
<dbReference type="GO" id="GO:0016020">
    <property type="term" value="C:membrane"/>
    <property type="evidence" value="ECO:0007669"/>
    <property type="project" value="InterPro"/>
</dbReference>
<evidence type="ECO:0000259" key="5">
    <source>
        <dbReference type="PROSITE" id="PS50853"/>
    </source>
</evidence>
<reference evidence="6" key="1">
    <citation type="submission" date="2020-05" db="EMBL/GenBank/DDBJ databases">
        <authorList>
            <person name="Chiriac C."/>
            <person name="Salcher M."/>
            <person name="Ghai R."/>
            <person name="Kavagutti S V."/>
        </authorList>
    </citation>
    <scope>NUCLEOTIDE SEQUENCE</scope>
</reference>
<dbReference type="InterPro" id="IPR036116">
    <property type="entry name" value="FN3_sf"/>
</dbReference>
<dbReference type="InterPro" id="IPR013783">
    <property type="entry name" value="Ig-like_fold"/>
</dbReference>
<evidence type="ECO:0000256" key="2">
    <source>
        <dbReference type="ARBA" id="ARBA00022670"/>
    </source>
</evidence>
<dbReference type="InterPro" id="IPR003961">
    <property type="entry name" value="FN3_dom"/>
</dbReference>
<dbReference type="GO" id="GO:0005509">
    <property type="term" value="F:calcium ion binding"/>
    <property type="evidence" value="ECO:0007669"/>
    <property type="project" value="InterPro"/>
</dbReference>
<dbReference type="Pfam" id="PF05345">
    <property type="entry name" value="He_PIG"/>
    <property type="match status" value="3"/>
</dbReference>
<evidence type="ECO:0000256" key="4">
    <source>
        <dbReference type="ARBA" id="ARBA00022825"/>
    </source>
</evidence>
<feature type="domain" description="Fibronectin type-III" evidence="5">
    <location>
        <begin position="480"/>
        <end position="575"/>
    </location>
</feature>
<dbReference type="Pfam" id="PF22148">
    <property type="entry name" value="Fervidolysin_NPro-like"/>
    <property type="match status" value="1"/>
</dbReference>
<dbReference type="SUPFAM" id="SSF49313">
    <property type="entry name" value="Cadherin-like"/>
    <property type="match status" value="3"/>
</dbReference>
<dbReference type="PANTHER" id="PTHR43806">
    <property type="entry name" value="PEPTIDASE S8"/>
    <property type="match status" value="1"/>
</dbReference>
<organism evidence="6">
    <name type="scientific">freshwater metagenome</name>
    <dbReference type="NCBI Taxonomy" id="449393"/>
    <lineage>
        <taxon>unclassified sequences</taxon>
        <taxon>metagenomes</taxon>
        <taxon>ecological metagenomes</taxon>
    </lineage>
</organism>
<dbReference type="InterPro" id="IPR023828">
    <property type="entry name" value="Peptidase_S8_Ser-AS"/>
</dbReference>
<keyword evidence="4" id="KW-0720">Serine protease</keyword>
<dbReference type="PRINTS" id="PR00723">
    <property type="entry name" value="SUBTILISIN"/>
</dbReference>
<keyword evidence="3" id="KW-0378">Hydrolase</keyword>
<keyword evidence="2" id="KW-0645">Protease</keyword>
<dbReference type="InterPro" id="IPR000209">
    <property type="entry name" value="Peptidase_S8/S53_dom"/>
</dbReference>
<dbReference type="InterPro" id="IPR054399">
    <property type="entry name" value="Fervidolysin-like_N_prodom"/>
</dbReference>
<evidence type="ECO:0000256" key="3">
    <source>
        <dbReference type="ARBA" id="ARBA00022801"/>
    </source>
</evidence>
<dbReference type="Gene3D" id="2.60.40.10">
    <property type="entry name" value="Immunoglobulins"/>
    <property type="match status" value="5"/>
</dbReference>
<dbReference type="CDD" id="cd07473">
    <property type="entry name" value="Peptidases_S8_Subtilisin_like"/>
    <property type="match status" value="1"/>
</dbReference>
<dbReference type="PROSITE" id="PS00138">
    <property type="entry name" value="SUBTILASE_SER"/>
    <property type="match status" value="1"/>
</dbReference>
<dbReference type="Pfam" id="PF00082">
    <property type="entry name" value="Peptidase_S8"/>
    <property type="match status" value="1"/>
</dbReference>
<dbReference type="InterPro" id="IPR034204">
    <property type="entry name" value="PfSUB1-like_cat_dom"/>
</dbReference>
<dbReference type="SUPFAM" id="SSF49265">
    <property type="entry name" value="Fibronectin type III"/>
    <property type="match status" value="1"/>
</dbReference>
<dbReference type="InterPro" id="IPR015919">
    <property type="entry name" value="Cadherin-like_sf"/>
</dbReference>
<dbReference type="Gene3D" id="3.40.50.200">
    <property type="entry name" value="Peptidase S8/S53 domain"/>
    <property type="match status" value="1"/>
</dbReference>
<evidence type="ECO:0000256" key="1">
    <source>
        <dbReference type="ARBA" id="ARBA00011073"/>
    </source>
</evidence>
<dbReference type="CDD" id="cd00063">
    <property type="entry name" value="FN3"/>
    <property type="match status" value="1"/>
</dbReference>